<dbReference type="InterPro" id="IPR008257">
    <property type="entry name" value="Pept_M19"/>
</dbReference>
<dbReference type="AlphaFoldDB" id="A0A179SEW9"/>
<dbReference type="PANTHER" id="PTHR10443">
    <property type="entry name" value="MICROSOMAL DIPEPTIDASE"/>
    <property type="match status" value="1"/>
</dbReference>
<gene>
    <name evidence="1" type="ORF">H0H12_17100</name>
</gene>
<dbReference type="GO" id="GO:0070573">
    <property type="term" value="F:metallodipeptidase activity"/>
    <property type="evidence" value="ECO:0007669"/>
    <property type="project" value="InterPro"/>
</dbReference>
<organism evidence="1 2">
    <name type="scientific">Pseudomonas putida</name>
    <name type="common">Arthrobacter siderocapsulatus</name>
    <dbReference type="NCBI Taxonomy" id="303"/>
    <lineage>
        <taxon>Bacteria</taxon>
        <taxon>Pseudomonadati</taxon>
        <taxon>Pseudomonadota</taxon>
        <taxon>Gammaproteobacteria</taxon>
        <taxon>Pseudomonadales</taxon>
        <taxon>Pseudomonadaceae</taxon>
        <taxon>Pseudomonas</taxon>
    </lineage>
</organism>
<sequence>MHDLLMIDGLQYSNWSQEIFQQMQAGGLSAVHATIAYHENARETLSRLGEWNRRFETWPELIRPVRTASDIRLAHEEGRVGIFFGFQNCSPIEDDIALVEVFRQLGVFVMQLTYNNQSLLASGCYEREDNGISRFGRQVIAEMNRVGMLIDMSHSAERSTLEAIELSSRPVIISHANPASFHAAKRNKSDAVLRGIAESGGLLGFSTYPFHLKGASDCSLESFCDMVARTADLMGVEHIGIGTDLCQAQPLSVLEWMRNGRWSKDKDYGEGSRDNANWPAPLQWFRDSRDFRNIAQGLRARGFAEHDVGNIMGLNWLRLLETATTAQA</sequence>
<reference evidence="1 2" key="1">
    <citation type="journal article" date="2009" name="Mikrobiologiia">
        <title>[Phenanthren biodegradation and interaction of Pseudomonas putida BS3701 and Burkholderia sp.BS3702 in plant rhizosphere].</title>
        <authorList>
            <person name="Ovchinnikova A.A."/>
            <person name="Vetrova A.A."/>
            <person name="Filonov A.E."/>
            <person name="Boronin A.M."/>
        </authorList>
    </citation>
    <scope>NUCLEOTIDE SEQUENCE [LARGE SCALE GENOMIC DNA]</scope>
    <source>
        <strain evidence="1 2">BS3701</strain>
    </source>
</reference>
<name>A0A179SEW9_PSEPU</name>
<dbReference type="GO" id="GO:0006508">
    <property type="term" value="P:proteolysis"/>
    <property type="evidence" value="ECO:0007669"/>
    <property type="project" value="InterPro"/>
</dbReference>
<accession>A0A179SEW9</accession>
<proteinExistence type="predicted"/>
<dbReference type="EMBL" id="CP059052">
    <property type="protein sequence ID" value="QLJ12184.1"/>
    <property type="molecule type" value="Genomic_DNA"/>
</dbReference>
<evidence type="ECO:0000313" key="1">
    <source>
        <dbReference type="EMBL" id="QLJ12184.1"/>
    </source>
</evidence>
<dbReference type="SUPFAM" id="SSF51556">
    <property type="entry name" value="Metallo-dependent hydrolases"/>
    <property type="match status" value="1"/>
</dbReference>
<dbReference type="PROSITE" id="PS51365">
    <property type="entry name" value="RENAL_DIPEPTIDASE_2"/>
    <property type="match status" value="1"/>
</dbReference>
<evidence type="ECO:0000313" key="2">
    <source>
        <dbReference type="Proteomes" id="UP000510934"/>
    </source>
</evidence>
<dbReference type="Pfam" id="PF01244">
    <property type="entry name" value="Peptidase_M19"/>
    <property type="match status" value="1"/>
</dbReference>
<dbReference type="Proteomes" id="UP000510934">
    <property type="component" value="Chromosome"/>
</dbReference>
<dbReference type="PANTHER" id="PTHR10443:SF12">
    <property type="entry name" value="DIPEPTIDASE"/>
    <property type="match status" value="1"/>
</dbReference>
<dbReference type="InterPro" id="IPR032466">
    <property type="entry name" value="Metal_Hydrolase"/>
</dbReference>
<protein>
    <submittedName>
        <fullName evidence="1">Membrane dipeptidase</fullName>
    </submittedName>
</protein>
<dbReference type="RefSeq" id="WP_003254063.1">
    <property type="nucleotide sequence ID" value="NZ_CP022561.1"/>
</dbReference>
<dbReference type="Gene3D" id="3.20.20.140">
    <property type="entry name" value="Metal-dependent hydrolases"/>
    <property type="match status" value="1"/>
</dbReference>